<dbReference type="Proteomes" id="UP000335636">
    <property type="component" value="Unassembled WGS sequence"/>
</dbReference>
<proteinExistence type="predicted"/>
<dbReference type="EMBL" id="CABDUW010001067">
    <property type="protein sequence ID" value="VTJ78368.1"/>
    <property type="molecule type" value="Genomic_DNA"/>
</dbReference>
<feature type="non-terminal residue" evidence="2">
    <location>
        <position position="66"/>
    </location>
</feature>
<protein>
    <submittedName>
        <fullName evidence="2">Uncharacterized protein</fullName>
    </submittedName>
</protein>
<reference evidence="2" key="1">
    <citation type="submission" date="2019-04" db="EMBL/GenBank/DDBJ databases">
        <authorList>
            <person name="Alioto T."/>
            <person name="Alioto T."/>
        </authorList>
    </citation>
    <scope>NUCLEOTIDE SEQUENCE [LARGE SCALE GENOMIC DNA]</scope>
</reference>
<feature type="region of interest" description="Disordered" evidence="1">
    <location>
        <begin position="46"/>
        <end position="66"/>
    </location>
</feature>
<evidence type="ECO:0000313" key="3">
    <source>
        <dbReference type="Proteomes" id="UP000335636"/>
    </source>
</evidence>
<evidence type="ECO:0000256" key="1">
    <source>
        <dbReference type="SAM" id="MobiDB-lite"/>
    </source>
</evidence>
<gene>
    <name evidence="2" type="ORF">MONAX_5E044601</name>
</gene>
<comment type="caution">
    <text evidence="2">The sequence shown here is derived from an EMBL/GenBank/DDBJ whole genome shotgun (WGS) entry which is preliminary data.</text>
</comment>
<organism evidence="2 3">
    <name type="scientific">Marmota monax</name>
    <name type="common">Woodchuck</name>
    <dbReference type="NCBI Taxonomy" id="9995"/>
    <lineage>
        <taxon>Eukaryota</taxon>
        <taxon>Metazoa</taxon>
        <taxon>Chordata</taxon>
        <taxon>Craniata</taxon>
        <taxon>Vertebrata</taxon>
        <taxon>Euteleostomi</taxon>
        <taxon>Mammalia</taxon>
        <taxon>Eutheria</taxon>
        <taxon>Euarchontoglires</taxon>
        <taxon>Glires</taxon>
        <taxon>Rodentia</taxon>
        <taxon>Sciuromorpha</taxon>
        <taxon>Sciuridae</taxon>
        <taxon>Xerinae</taxon>
        <taxon>Marmotini</taxon>
        <taxon>Marmota</taxon>
    </lineage>
</organism>
<evidence type="ECO:0000313" key="2">
    <source>
        <dbReference type="EMBL" id="VTJ78368.1"/>
    </source>
</evidence>
<name>A0A5E4C949_MARMO</name>
<dbReference type="AlphaFoldDB" id="A0A5E4C949"/>
<feature type="compositionally biased region" description="Basic and acidic residues" evidence="1">
    <location>
        <begin position="49"/>
        <end position="58"/>
    </location>
</feature>
<keyword evidence="3" id="KW-1185">Reference proteome</keyword>
<sequence>MAVPRCCYAKVQGPEQVRIVCSKTSDGETGDEKGTSLKKTGTCYNAGRADGDYSDRRPLLVLPQAR</sequence>
<accession>A0A5E4C949</accession>